<feature type="signal peptide" evidence="1">
    <location>
        <begin position="1"/>
        <end position="24"/>
    </location>
</feature>
<gene>
    <name evidence="2" type="ORF">JJL56_24600</name>
</gene>
<feature type="chain" id="PRO_5046033681" description="Tetratricopeptide repeat protein" evidence="1">
    <location>
        <begin position="25"/>
        <end position="294"/>
    </location>
</feature>
<accession>A0ABS1I4N9</accession>
<evidence type="ECO:0008006" key="4">
    <source>
        <dbReference type="Google" id="ProtNLM"/>
    </source>
</evidence>
<protein>
    <recommendedName>
        <fullName evidence="4">Tetratricopeptide repeat protein</fullName>
    </recommendedName>
</protein>
<proteinExistence type="predicted"/>
<sequence>MSVMHLAVPGFLAAALLVNAPSFAQALSFDQLADRLRSAIIADNQRQVLSVIEQIKATGQPAGNEILFFEGQARYRTGDTSNAFPVLVRYVNAVGQNGVNYPAAIQMLDAMEAKNAPYRNQMVQIIEGLIAAENATGARQRLSEAQQRLPGDQTLATFEPRIAKLEADAQRLRPRRERDLAVQQAALETCKADFQRTSSIGTIVDVKPDWAFAVVQFSGAVKPGPMEVVTADGPVITAKPGKVTGPNQLSISVGKEIAQVQVGQTVRRTYVAGETPACADAERMVKQLRQQLGL</sequence>
<organism evidence="2 3">
    <name type="scientific">Azospirillum aestuarii</name>
    <dbReference type="NCBI Taxonomy" id="2802052"/>
    <lineage>
        <taxon>Bacteria</taxon>
        <taxon>Pseudomonadati</taxon>
        <taxon>Pseudomonadota</taxon>
        <taxon>Alphaproteobacteria</taxon>
        <taxon>Rhodospirillales</taxon>
        <taxon>Azospirillaceae</taxon>
        <taxon>Azospirillum</taxon>
    </lineage>
</organism>
<dbReference type="EMBL" id="JAEPIV010000020">
    <property type="protein sequence ID" value="MBK4722038.1"/>
    <property type="molecule type" value="Genomic_DNA"/>
</dbReference>
<evidence type="ECO:0000256" key="1">
    <source>
        <dbReference type="SAM" id="SignalP"/>
    </source>
</evidence>
<reference evidence="2 3" key="1">
    <citation type="submission" date="2021-01" db="EMBL/GenBank/DDBJ databases">
        <title>Azospirillum sp. YIM DDC1 draft genome.</title>
        <authorList>
            <person name="Wang Y.-X."/>
        </authorList>
    </citation>
    <scope>NUCLEOTIDE SEQUENCE [LARGE SCALE GENOMIC DNA]</scope>
    <source>
        <strain evidence="2 3">YIM DDC1</strain>
    </source>
</reference>
<evidence type="ECO:0000313" key="2">
    <source>
        <dbReference type="EMBL" id="MBK4722038.1"/>
    </source>
</evidence>
<evidence type="ECO:0000313" key="3">
    <source>
        <dbReference type="Proteomes" id="UP000654452"/>
    </source>
</evidence>
<keyword evidence="1" id="KW-0732">Signal</keyword>
<comment type="caution">
    <text evidence="2">The sequence shown here is derived from an EMBL/GenBank/DDBJ whole genome shotgun (WGS) entry which is preliminary data.</text>
</comment>
<name>A0ABS1I4N9_9PROT</name>
<dbReference type="Proteomes" id="UP000654452">
    <property type="component" value="Unassembled WGS sequence"/>
</dbReference>
<keyword evidence="3" id="KW-1185">Reference proteome</keyword>